<evidence type="ECO:0000313" key="1">
    <source>
        <dbReference type="EMBL" id="AEB13687.1"/>
    </source>
</evidence>
<dbReference type="Proteomes" id="UP000006852">
    <property type="component" value="Chromosome"/>
</dbReference>
<dbReference type="GeneID" id="302997936"/>
<dbReference type="RefSeq" id="WP_013700985.1">
    <property type="nucleotide sequence ID" value="NC_015385.1"/>
</dbReference>
<dbReference type="HOGENOM" id="CLU_144662_0_0_12"/>
<gene>
    <name evidence="1" type="ordered locus">Tresu_0752</name>
</gene>
<protein>
    <submittedName>
        <fullName evidence="1">Uncharacterized protein</fullName>
    </submittedName>
</protein>
<keyword evidence="2" id="KW-1185">Reference proteome</keyword>
<organism evidence="1 2">
    <name type="scientific">Treponema succinifaciens (strain ATCC 33096 / DSM 2489 / 6091)</name>
    <dbReference type="NCBI Taxonomy" id="869209"/>
    <lineage>
        <taxon>Bacteria</taxon>
        <taxon>Pseudomonadati</taxon>
        <taxon>Spirochaetota</taxon>
        <taxon>Spirochaetia</taxon>
        <taxon>Spirochaetales</taxon>
        <taxon>Treponemataceae</taxon>
        <taxon>Treponema</taxon>
    </lineage>
</organism>
<sequence length="149" mass="17426">MFEDEFTEIQTDMVDICNEYSCGVADKVFVYAANEGLILTQHFYSLNNCLYKCSKLNNAGLQTEFDVSIDCQRQVLKVLNDNVKKIQTLCEKYNQPIPKLMKLVYEPKTKKFNADYKYDNQTTDDVSVFDNYNSWFEEEKIKLESSSQE</sequence>
<name>F2NX74_TRES6</name>
<dbReference type="STRING" id="869209.Tresu_0752"/>
<reference evidence="1 2" key="1">
    <citation type="journal article" date="2011" name="Stand. Genomic Sci.">
        <title>Complete genome sequence of Treponema succinifaciens type strain (6091).</title>
        <authorList>
            <person name="Han C."/>
            <person name="Gronow S."/>
            <person name="Teshima H."/>
            <person name="Lapidus A."/>
            <person name="Nolan M."/>
            <person name="Lucas S."/>
            <person name="Hammon N."/>
            <person name="Deshpande S."/>
            <person name="Cheng J.F."/>
            <person name="Zeytun A."/>
            <person name="Tapia R."/>
            <person name="Goodwin L."/>
            <person name="Pitluck S."/>
            <person name="Liolios K."/>
            <person name="Pagani I."/>
            <person name="Ivanova N."/>
            <person name="Mavromatis K."/>
            <person name="Mikhailova N."/>
            <person name="Huntemann M."/>
            <person name="Pati A."/>
            <person name="Chen A."/>
            <person name="Palaniappan K."/>
            <person name="Land M."/>
            <person name="Hauser L."/>
            <person name="Brambilla E.M."/>
            <person name="Rohde M."/>
            <person name="Goker M."/>
            <person name="Woyke T."/>
            <person name="Bristow J."/>
            <person name="Eisen J.A."/>
            <person name="Markowitz V."/>
            <person name="Hugenholtz P."/>
            <person name="Kyrpides N.C."/>
            <person name="Klenk H.P."/>
            <person name="Detter J.C."/>
        </authorList>
    </citation>
    <scope>NUCLEOTIDE SEQUENCE [LARGE SCALE GENOMIC DNA]</scope>
    <source>
        <strain evidence="2">ATCC 33096 / DSM 2489 / 6091</strain>
    </source>
</reference>
<dbReference type="EMBL" id="CP002631">
    <property type="protein sequence ID" value="AEB13687.1"/>
    <property type="molecule type" value="Genomic_DNA"/>
</dbReference>
<accession>F2NX74</accession>
<evidence type="ECO:0000313" key="2">
    <source>
        <dbReference type="Proteomes" id="UP000006852"/>
    </source>
</evidence>
<dbReference type="AlphaFoldDB" id="F2NX74"/>
<proteinExistence type="predicted"/>
<dbReference type="OrthoDB" id="1270743at2"/>
<dbReference type="KEGG" id="tsu:Tresu_0752"/>
<dbReference type="eggNOG" id="ENOG50307VY">
    <property type="taxonomic scope" value="Bacteria"/>
</dbReference>
<reference evidence="2" key="2">
    <citation type="submission" date="2011-04" db="EMBL/GenBank/DDBJ databases">
        <title>The complete genome of chromosome of Treponema succinifaciens DSM 2489.</title>
        <authorList>
            <person name="Lucas S."/>
            <person name="Copeland A."/>
            <person name="Lapidus A."/>
            <person name="Bruce D."/>
            <person name="Goodwin L."/>
            <person name="Pitluck S."/>
            <person name="Peters L."/>
            <person name="Kyrpides N."/>
            <person name="Mavromatis K."/>
            <person name="Ivanova N."/>
            <person name="Ovchinnikova G."/>
            <person name="Teshima H."/>
            <person name="Detter J.C."/>
            <person name="Tapia R."/>
            <person name="Han C."/>
            <person name="Land M."/>
            <person name="Hauser L."/>
            <person name="Markowitz V."/>
            <person name="Cheng J.-F."/>
            <person name="Hugenholtz P."/>
            <person name="Woyke T."/>
            <person name="Wu D."/>
            <person name="Gronow S."/>
            <person name="Wellnitz S."/>
            <person name="Brambilla E."/>
            <person name="Klenk H.-P."/>
            <person name="Eisen J.A."/>
        </authorList>
    </citation>
    <scope>NUCLEOTIDE SEQUENCE [LARGE SCALE GENOMIC DNA]</scope>
    <source>
        <strain evidence="2">ATCC 33096 / DSM 2489 / 6091</strain>
    </source>
</reference>